<dbReference type="GeneID" id="125958068"/>
<protein>
    <submittedName>
        <fullName evidence="1">Uncharacterized protein</fullName>
    </submittedName>
</protein>
<dbReference type="OrthoDB" id="7762393at2759"/>
<evidence type="ECO:0000313" key="2">
    <source>
        <dbReference type="Proteomes" id="UP000000673"/>
    </source>
</evidence>
<sequence>MSRSGGSVCIPLLLLLLLALCSLVSTKPMLDQEGTSKSEEGPKEELSQESKAIALIHHLTYLIDYLVRYVLGASDRKTPQDAADYYQSALVEGKDENGQTGAQYRPSKERAQQEMQIIDQLMKS</sequence>
<dbReference type="AlphaFoldDB" id="A0A2K6VB05"/>
<reference evidence="1" key="2">
    <citation type="submission" date="2018-02" db="UniProtKB">
        <authorList>
            <consortium name="EnsemblMetazoa"/>
        </authorList>
    </citation>
    <scope>IDENTIFICATION</scope>
</reference>
<dbReference type="RefSeq" id="XP_049547148.1">
    <property type="nucleotide sequence ID" value="XM_049691191.1"/>
</dbReference>
<dbReference type="VEuPathDB" id="VectorBase:ADAR2_006963"/>
<evidence type="ECO:0000313" key="1">
    <source>
        <dbReference type="EnsemblMetazoa" id="ADAC011126-PA"/>
    </source>
</evidence>
<name>A0A2K6VB05_ANODA</name>
<dbReference type="Proteomes" id="UP000000673">
    <property type="component" value="Unassembled WGS sequence"/>
</dbReference>
<accession>A0A2K6VB05</accession>
<proteinExistence type="predicted"/>
<keyword evidence="2" id="KW-1185">Reference proteome</keyword>
<dbReference type="EnsemblMetazoa" id="ADAC011126-RA">
    <property type="protein sequence ID" value="ADAC011126-PA"/>
    <property type="gene ID" value="ADAC011126"/>
</dbReference>
<organism evidence="1 2">
    <name type="scientific">Anopheles darlingi</name>
    <name type="common">Mosquito</name>
    <dbReference type="NCBI Taxonomy" id="43151"/>
    <lineage>
        <taxon>Eukaryota</taxon>
        <taxon>Metazoa</taxon>
        <taxon>Ecdysozoa</taxon>
        <taxon>Arthropoda</taxon>
        <taxon>Hexapoda</taxon>
        <taxon>Insecta</taxon>
        <taxon>Pterygota</taxon>
        <taxon>Neoptera</taxon>
        <taxon>Endopterygota</taxon>
        <taxon>Diptera</taxon>
        <taxon>Nematocera</taxon>
        <taxon>Culicoidea</taxon>
        <taxon>Culicidae</taxon>
        <taxon>Anophelinae</taxon>
        <taxon>Anopheles</taxon>
    </lineage>
</organism>
<reference evidence="2" key="1">
    <citation type="journal article" date="2010" name="BMC Genomics">
        <title>Combination of measures distinguishes pre-miRNAs from other stem-loops in the genome of the newly sequenced Anopheles darlingi.</title>
        <authorList>
            <person name="Mendes N.D."/>
            <person name="Freitas A.T."/>
            <person name="Vasconcelos A.T."/>
            <person name="Sagot M.F."/>
        </authorList>
    </citation>
    <scope>NUCLEOTIDE SEQUENCE</scope>
</reference>
<dbReference type="VEuPathDB" id="VectorBase:ADAC011126"/>